<keyword evidence="1" id="KW-0808">Transferase</keyword>
<accession>A0A7X1ZIE1</accession>
<evidence type="ECO:0000313" key="2">
    <source>
        <dbReference type="Proteomes" id="UP000434582"/>
    </source>
</evidence>
<keyword evidence="2" id="KW-1185">Reference proteome</keyword>
<gene>
    <name evidence="1" type="ORF">GHC57_16015</name>
</gene>
<dbReference type="EMBL" id="WIVE01000066">
    <property type="protein sequence ID" value="MQX38027.1"/>
    <property type="molecule type" value="Genomic_DNA"/>
</dbReference>
<dbReference type="Proteomes" id="UP000434582">
    <property type="component" value="Unassembled WGS sequence"/>
</dbReference>
<dbReference type="PANTHER" id="PTHR43881:SF5">
    <property type="entry name" value="GAMMA-GLUTAMYLTRANSPEPTIDASE"/>
    <property type="match status" value="1"/>
</dbReference>
<proteinExistence type="predicted"/>
<reference evidence="1 2" key="1">
    <citation type="submission" date="2019-10" db="EMBL/GenBank/DDBJ databases">
        <title>Draft whole-genome sequence of the purple nonsulfur photosynthetic bacterium Roseospira navarrensis DSM 15114.</title>
        <authorList>
            <person name="Kyndt J.A."/>
            <person name="Meyer T.E."/>
        </authorList>
    </citation>
    <scope>NUCLEOTIDE SEQUENCE [LARGE SCALE GENOMIC DNA]</scope>
    <source>
        <strain evidence="1 2">DSM 15114</strain>
    </source>
</reference>
<evidence type="ECO:0000313" key="1">
    <source>
        <dbReference type="EMBL" id="MQX38027.1"/>
    </source>
</evidence>
<name>A0A7X1ZIE1_9PROT</name>
<dbReference type="AlphaFoldDB" id="A0A7X1ZIE1"/>
<feature type="non-terminal residue" evidence="1">
    <location>
        <position position="85"/>
    </location>
</feature>
<dbReference type="InterPro" id="IPR052896">
    <property type="entry name" value="GGT-like_enzyme"/>
</dbReference>
<organism evidence="1 2">
    <name type="scientific">Roseospira navarrensis</name>
    <dbReference type="NCBI Taxonomy" id="140058"/>
    <lineage>
        <taxon>Bacteria</taxon>
        <taxon>Pseudomonadati</taxon>
        <taxon>Pseudomonadota</taxon>
        <taxon>Alphaproteobacteria</taxon>
        <taxon>Rhodospirillales</taxon>
        <taxon>Rhodospirillaceae</taxon>
        <taxon>Roseospira</taxon>
    </lineage>
</organism>
<dbReference type="Pfam" id="PF01019">
    <property type="entry name" value="G_glu_transpept"/>
    <property type="match status" value="1"/>
</dbReference>
<sequence length="85" mass="8646">MLHTLTAGRGMMTAPHHLAARAGLRVLEDGGNAIEAMVAAAATIAVVYPHMNGLGGDAFWLVARPGRAPLSIEACGAAGRSVTPE</sequence>
<comment type="caution">
    <text evidence="1">The sequence shown here is derived from an EMBL/GenBank/DDBJ whole genome shotgun (WGS) entry which is preliminary data.</text>
</comment>
<dbReference type="SUPFAM" id="SSF56235">
    <property type="entry name" value="N-terminal nucleophile aminohydrolases (Ntn hydrolases)"/>
    <property type="match status" value="1"/>
</dbReference>
<protein>
    <submittedName>
        <fullName evidence="1">Gamma-glutamyltransferase</fullName>
    </submittedName>
</protein>
<dbReference type="InterPro" id="IPR029055">
    <property type="entry name" value="Ntn_hydrolases_N"/>
</dbReference>
<dbReference type="GO" id="GO:0016740">
    <property type="term" value="F:transferase activity"/>
    <property type="evidence" value="ECO:0007669"/>
    <property type="project" value="UniProtKB-KW"/>
</dbReference>
<dbReference type="RefSeq" id="WP_211369222.1">
    <property type="nucleotide sequence ID" value="NZ_WIVE01000066.1"/>
</dbReference>
<dbReference type="PANTHER" id="PTHR43881">
    <property type="entry name" value="GAMMA-GLUTAMYLTRANSPEPTIDASE (AFU_ORTHOLOGUE AFUA_4G13580)"/>
    <property type="match status" value="1"/>
</dbReference>